<dbReference type="EMBL" id="UXAU01000040">
    <property type="protein sequence ID" value="VDC32283.1"/>
    <property type="molecule type" value="Genomic_DNA"/>
</dbReference>
<proteinExistence type="predicted"/>
<sequence length="54" mass="5858">MDYTSLLGLPLEAIMVIVVGFYILELAKLIIAKVGNKKSDEVNTLDSNPPKPKG</sequence>
<evidence type="ECO:0000313" key="3">
    <source>
        <dbReference type="Proteomes" id="UP000280861"/>
    </source>
</evidence>
<organism evidence="2 3">
    <name type="scientific">Arthrobacter ulcerisalmonis</name>
    <dbReference type="NCBI Taxonomy" id="2483813"/>
    <lineage>
        <taxon>Bacteria</taxon>
        <taxon>Bacillati</taxon>
        <taxon>Actinomycetota</taxon>
        <taxon>Actinomycetes</taxon>
        <taxon>Micrococcales</taxon>
        <taxon>Micrococcaceae</taxon>
        <taxon>Arthrobacter</taxon>
    </lineage>
</organism>
<reference evidence="2 3" key="1">
    <citation type="submission" date="2018-11" db="EMBL/GenBank/DDBJ databases">
        <authorList>
            <person name="Criscuolo A."/>
        </authorList>
    </citation>
    <scope>NUCLEOTIDE SEQUENCE [LARGE SCALE GENOMIC DNA]</scope>
    <source>
        <strain evidence="2">AT11b</strain>
    </source>
</reference>
<dbReference type="AlphaFoldDB" id="A0A3P5XC51"/>
<protein>
    <submittedName>
        <fullName evidence="2">Uncharacterized protein</fullName>
    </submittedName>
</protein>
<keyword evidence="1" id="KW-1133">Transmembrane helix</keyword>
<keyword evidence="1" id="KW-0812">Transmembrane</keyword>
<keyword evidence="1" id="KW-0472">Membrane</keyword>
<evidence type="ECO:0000313" key="2">
    <source>
        <dbReference type="EMBL" id="VDC32283.1"/>
    </source>
</evidence>
<keyword evidence="3" id="KW-1185">Reference proteome</keyword>
<feature type="transmembrane region" description="Helical" evidence="1">
    <location>
        <begin position="6"/>
        <end position="24"/>
    </location>
</feature>
<gene>
    <name evidence="2" type="ORF">PSET11_03042</name>
</gene>
<name>A0A3P5XC51_9MICC</name>
<accession>A0A3P5XC51</accession>
<evidence type="ECO:0000256" key="1">
    <source>
        <dbReference type="SAM" id="Phobius"/>
    </source>
</evidence>
<dbReference type="Proteomes" id="UP000280861">
    <property type="component" value="Unassembled WGS sequence"/>
</dbReference>